<evidence type="ECO:0000313" key="11">
    <source>
        <dbReference type="Proteomes" id="UP000664096"/>
    </source>
</evidence>
<dbReference type="InterPro" id="IPR002371">
    <property type="entry name" value="FlgK"/>
</dbReference>
<keyword evidence="10" id="KW-0969">Cilium</keyword>
<evidence type="ECO:0000256" key="1">
    <source>
        <dbReference type="ARBA" id="ARBA00004117"/>
    </source>
</evidence>
<dbReference type="SUPFAM" id="SSF64518">
    <property type="entry name" value="Phase 1 flagellin"/>
    <property type="match status" value="1"/>
</dbReference>
<dbReference type="PANTHER" id="PTHR30033:SF1">
    <property type="entry name" value="FLAGELLAR HOOK-ASSOCIATED PROTEIN 1"/>
    <property type="match status" value="1"/>
</dbReference>
<dbReference type="RefSeq" id="WP_207141875.1">
    <property type="nucleotide sequence ID" value="NZ_JAEKJZ010000003.1"/>
</dbReference>
<feature type="domain" description="Flagellar basal-body/hook protein C-terminal" evidence="8">
    <location>
        <begin position="407"/>
        <end position="443"/>
    </location>
</feature>
<dbReference type="Pfam" id="PF22638">
    <property type="entry name" value="FlgK_D1"/>
    <property type="match status" value="1"/>
</dbReference>
<dbReference type="Pfam" id="PF06429">
    <property type="entry name" value="Flg_bbr_C"/>
    <property type="match status" value="1"/>
</dbReference>
<evidence type="ECO:0000256" key="2">
    <source>
        <dbReference type="ARBA" id="ARBA00004613"/>
    </source>
</evidence>
<sequence>MTSLNAASYIAASSLRATQVQVSVASANIANADTDGYTAKSATVASQSTLGYGAGVAVTGISSSVSKYLLEDLLGATSDTAGATVTADYLDALQQSLGQTTGDDGDGSSLANSIADLESALTELAETPESESLASAAVSALEDVTSQMNSLSSGIQEQIDQADEEIGDAVTAANEAIATIDSLNEQIETAAARGVSTADLEDELNVALVTLSEQMEITTFRADDGTVKVYTSSGQVLVGDAAHLLSTDTDADGKTTVSVNGSDITGELDNGKLGALIELRDETLPAYQDMLDELATTFIDSLNAITPGLLTGTGASDIAVSGTVKADPTELLGNTLPSEVAYDLLDALQTGASFDAAGNLAAGDMTFADYANDILADAVVKTNASQTQLEIAESELTTVTDTITSTYGVNVDEELTRLSELEQLYSVASTLLSVVQEMFDDLLEAVQ</sequence>
<dbReference type="GO" id="GO:0005576">
    <property type="term" value="C:extracellular region"/>
    <property type="evidence" value="ECO:0007669"/>
    <property type="project" value="UniProtKB-SubCell"/>
</dbReference>
<evidence type="ECO:0000256" key="4">
    <source>
        <dbReference type="ARBA" id="ARBA00016244"/>
    </source>
</evidence>
<dbReference type="NCBIfam" id="TIGR02492">
    <property type="entry name" value="flgK_ends"/>
    <property type="match status" value="1"/>
</dbReference>
<evidence type="ECO:0000259" key="8">
    <source>
        <dbReference type="Pfam" id="PF06429"/>
    </source>
</evidence>
<comment type="subcellular location">
    <subcellularLocation>
        <location evidence="1">Bacterial flagellum basal body</location>
    </subcellularLocation>
    <subcellularLocation>
        <location evidence="2">Secreted</location>
    </subcellularLocation>
</comment>
<evidence type="ECO:0000256" key="3">
    <source>
        <dbReference type="ARBA" id="ARBA00009677"/>
    </source>
</evidence>
<dbReference type="AlphaFoldDB" id="A0A939EI68"/>
<dbReference type="InterPro" id="IPR001444">
    <property type="entry name" value="Flag_bb_rod_N"/>
</dbReference>
<comment type="similarity">
    <text evidence="3">Belongs to the flagella basal body rod proteins family.</text>
</comment>
<dbReference type="GO" id="GO:0044780">
    <property type="term" value="P:bacterial-type flagellum assembly"/>
    <property type="evidence" value="ECO:0007669"/>
    <property type="project" value="InterPro"/>
</dbReference>
<dbReference type="GO" id="GO:0005198">
    <property type="term" value="F:structural molecule activity"/>
    <property type="evidence" value="ECO:0007669"/>
    <property type="project" value="InterPro"/>
</dbReference>
<dbReference type="InterPro" id="IPR053927">
    <property type="entry name" value="FlgK_helical"/>
</dbReference>
<dbReference type="InterPro" id="IPR010930">
    <property type="entry name" value="Flg_bb/hook_C_dom"/>
</dbReference>
<evidence type="ECO:0000313" key="10">
    <source>
        <dbReference type="EMBL" id="MBN9672039.1"/>
    </source>
</evidence>
<dbReference type="GO" id="GO:0009424">
    <property type="term" value="C:bacterial-type flagellum hook"/>
    <property type="evidence" value="ECO:0007669"/>
    <property type="project" value="InterPro"/>
</dbReference>
<keyword evidence="6" id="KW-0975">Bacterial flagellum</keyword>
<dbReference type="PANTHER" id="PTHR30033">
    <property type="entry name" value="FLAGELLAR HOOK-ASSOCIATED PROTEIN 1"/>
    <property type="match status" value="1"/>
</dbReference>
<organism evidence="10 11">
    <name type="scientific">Roseibium aggregatum</name>
    <dbReference type="NCBI Taxonomy" id="187304"/>
    <lineage>
        <taxon>Bacteria</taxon>
        <taxon>Pseudomonadati</taxon>
        <taxon>Pseudomonadota</taxon>
        <taxon>Alphaproteobacteria</taxon>
        <taxon>Hyphomicrobiales</taxon>
        <taxon>Stappiaceae</taxon>
        <taxon>Roseibium</taxon>
    </lineage>
</organism>
<dbReference type="EMBL" id="JAEKJZ010000003">
    <property type="protein sequence ID" value="MBN9672039.1"/>
    <property type="molecule type" value="Genomic_DNA"/>
</dbReference>
<keyword evidence="5" id="KW-0964">Secreted</keyword>
<dbReference type="Proteomes" id="UP000664096">
    <property type="component" value="Unassembled WGS sequence"/>
</dbReference>
<accession>A0A939EI68</accession>
<dbReference type="GO" id="GO:0009425">
    <property type="term" value="C:bacterial-type flagellum basal body"/>
    <property type="evidence" value="ECO:0007669"/>
    <property type="project" value="UniProtKB-SubCell"/>
</dbReference>
<evidence type="ECO:0000259" key="9">
    <source>
        <dbReference type="Pfam" id="PF22638"/>
    </source>
</evidence>
<proteinExistence type="inferred from homology"/>
<keyword evidence="10" id="KW-0966">Cell projection</keyword>
<feature type="domain" description="Flagellar hook-associated protein FlgK helical" evidence="9">
    <location>
        <begin position="106"/>
        <end position="305"/>
    </location>
</feature>
<evidence type="ECO:0000259" key="7">
    <source>
        <dbReference type="Pfam" id="PF00460"/>
    </source>
</evidence>
<evidence type="ECO:0000256" key="6">
    <source>
        <dbReference type="ARBA" id="ARBA00023143"/>
    </source>
</evidence>
<comment type="caution">
    <text evidence="10">The sequence shown here is derived from an EMBL/GenBank/DDBJ whole genome shotgun (WGS) entry which is preliminary data.</text>
</comment>
<gene>
    <name evidence="10" type="primary">flgK</name>
    <name evidence="10" type="ORF">JF539_16935</name>
</gene>
<evidence type="ECO:0000256" key="5">
    <source>
        <dbReference type="ARBA" id="ARBA00022525"/>
    </source>
</evidence>
<name>A0A939EI68_9HYPH</name>
<dbReference type="Pfam" id="PF00460">
    <property type="entry name" value="Flg_bb_rod"/>
    <property type="match status" value="1"/>
</dbReference>
<protein>
    <recommendedName>
        <fullName evidence="4">Flagellar hook-associated protein 1</fullName>
    </recommendedName>
</protein>
<keyword evidence="10" id="KW-0282">Flagellum</keyword>
<feature type="domain" description="Flagellar basal body rod protein N-terminal" evidence="7">
    <location>
        <begin position="9"/>
        <end position="38"/>
    </location>
</feature>
<reference evidence="10" key="1">
    <citation type="submission" date="2020-12" db="EMBL/GenBank/DDBJ databases">
        <title>Oil enriched cultivation method for isolating marine PHA-producing bacteria.</title>
        <authorList>
            <person name="Zheng W."/>
            <person name="Yu S."/>
            <person name="Huang Y."/>
        </authorList>
    </citation>
    <scope>NUCLEOTIDE SEQUENCE</scope>
    <source>
        <strain evidence="10">SY-2-12</strain>
    </source>
</reference>